<evidence type="ECO:0000259" key="4">
    <source>
        <dbReference type="Pfam" id="PF07804"/>
    </source>
</evidence>
<evidence type="ECO:0008006" key="8">
    <source>
        <dbReference type="Google" id="ProtNLM"/>
    </source>
</evidence>
<feature type="domain" description="HipA N-terminal subdomain 1" evidence="5">
    <location>
        <begin position="4"/>
        <end position="106"/>
    </location>
</feature>
<evidence type="ECO:0000313" key="7">
    <source>
        <dbReference type="Proteomes" id="UP000245252"/>
    </source>
</evidence>
<evidence type="ECO:0000313" key="6">
    <source>
        <dbReference type="EMBL" id="PWE53665.1"/>
    </source>
</evidence>
<keyword evidence="7" id="KW-1185">Reference proteome</keyword>
<sequence length="427" mass="47757">MPASVRLYGLPVGTLDVARDGRLSFVYEKDWLESADSDGKHHPLSLSLPFRAELFDQDQAGPFFDGLLPDNNAVREQLARHFQVDARDDFALLYELGADCPGAVTILPSGADVIPEERVRPEYHLMPDEELAGYIKDLPRRPLFVDADGELRLSLAGMHHKAALLQVGKSLALPKGRTPTTHIVKIDIEGLQDSLRVEHFCLEIARSVGLDTVKSSVQIADGVPFLLIARYDRTVGEFGGQRYIRRLHQEDFCQAMGRFPREKYEKDGGPGWAECFELLSRTVDPAASRIELLRRAIFQFLIGNPDAHAKNYSLVYRADGIHLSKLYDVNNAAAFRANYKEQRPRLAMFVGGERDPSALTVEHWTTFARDVAITPAIVREELRAMAKQMALTVIDVRKSFDGTPADTALLDLACDDISERCDKVLAW</sequence>
<dbReference type="Gene3D" id="1.10.1070.20">
    <property type="match status" value="1"/>
</dbReference>
<dbReference type="GO" id="GO:0004674">
    <property type="term" value="F:protein serine/threonine kinase activity"/>
    <property type="evidence" value="ECO:0007669"/>
    <property type="project" value="TreeGrafter"/>
</dbReference>
<dbReference type="InterPro" id="IPR052028">
    <property type="entry name" value="HipA_Ser/Thr_kinase"/>
</dbReference>
<name>A0A2U2DK30_9HYPH</name>
<dbReference type="GO" id="GO:0005829">
    <property type="term" value="C:cytosol"/>
    <property type="evidence" value="ECO:0007669"/>
    <property type="project" value="TreeGrafter"/>
</dbReference>
<organism evidence="6 7">
    <name type="scientific">Metarhizobium album</name>
    <dbReference type="NCBI Taxonomy" id="2182425"/>
    <lineage>
        <taxon>Bacteria</taxon>
        <taxon>Pseudomonadati</taxon>
        <taxon>Pseudomonadota</taxon>
        <taxon>Alphaproteobacteria</taxon>
        <taxon>Hyphomicrobiales</taxon>
        <taxon>Rhizobiaceae</taxon>
        <taxon>Metarhizobium</taxon>
    </lineage>
</organism>
<dbReference type="CDD" id="cd17793">
    <property type="entry name" value="HipA"/>
    <property type="match status" value="1"/>
</dbReference>
<dbReference type="InterPro" id="IPR017508">
    <property type="entry name" value="HipA_N1"/>
</dbReference>
<dbReference type="EMBL" id="QFBC01000014">
    <property type="protein sequence ID" value="PWE53665.1"/>
    <property type="molecule type" value="Genomic_DNA"/>
</dbReference>
<dbReference type="AlphaFoldDB" id="A0A2U2DK30"/>
<accession>A0A2U2DK30</accession>
<comment type="similarity">
    <text evidence="1">Belongs to the HipA Ser/Thr kinase family.</text>
</comment>
<dbReference type="PANTHER" id="PTHR37419">
    <property type="entry name" value="SERINE/THREONINE-PROTEIN KINASE TOXIN HIPA"/>
    <property type="match status" value="1"/>
</dbReference>
<dbReference type="Pfam" id="PF13657">
    <property type="entry name" value="Couple_hipA"/>
    <property type="match status" value="1"/>
</dbReference>
<reference evidence="6 7" key="1">
    <citation type="submission" date="2018-05" db="EMBL/GenBank/DDBJ databases">
        <title>The draft genome of strain NS-104.</title>
        <authorList>
            <person name="Hang P."/>
            <person name="Jiang J."/>
        </authorList>
    </citation>
    <scope>NUCLEOTIDE SEQUENCE [LARGE SCALE GENOMIC DNA]</scope>
    <source>
        <strain evidence="6 7">NS-104</strain>
    </source>
</reference>
<dbReference type="Pfam" id="PF07804">
    <property type="entry name" value="HipA_C"/>
    <property type="match status" value="1"/>
</dbReference>
<dbReference type="InterPro" id="IPR012893">
    <property type="entry name" value="HipA-like_C"/>
</dbReference>
<dbReference type="Proteomes" id="UP000245252">
    <property type="component" value="Unassembled WGS sequence"/>
</dbReference>
<proteinExistence type="inferred from homology"/>
<feature type="domain" description="HipA-like C-terminal" evidence="4">
    <location>
        <begin position="153"/>
        <end position="389"/>
    </location>
</feature>
<evidence type="ECO:0000259" key="5">
    <source>
        <dbReference type="Pfam" id="PF13657"/>
    </source>
</evidence>
<keyword evidence="3" id="KW-0418">Kinase</keyword>
<dbReference type="NCBIfam" id="TIGR03071">
    <property type="entry name" value="couple_hipA"/>
    <property type="match status" value="1"/>
</dbReference>
<gene>
    <name evidence="6" type="ORF">DEM27_24275</name>
</gene>
<dbReference type="RefSeq" id="WP_109460833.1">
    <property type="nucleotide sequence ID" value="NZ_QFBC01000014.1"/>
</dbReference>
<evidence type="ECO:0000256" key="3">
    <source>
        <dbReference type="ARBA" id="ARBA00022777"/>
    </source>
</evidence>
<keyword evidence="2" id="KW-0808">Transferase</keyword>
<comment type="caution">
    <text evidence="6">The sequence shown here is derived from an EMBL/GenBank/DDBJ whole genome shotgun (WGS) entry which is preliminary data.</text>
</comment>
<evidence type="ECO:0000256" key="1">
    <source>
        <dbReference type="ARBA" id="ARBA00010164"/>
    </source>
</evidence>
<dbReference type="OrthoDB" id="9805913at2"/>
<dbReference type="PANTHER" id="PTHR37419:SF1">
    <property type="entry name" value="SERINE_THREONINE-PROTEIN KINASE TOXIN HIPA"/>
    <property type="match status" value="1"/>
</dbReference>
<evidence type="ECO:0000256" key="2">
    <source>
        <dbReference type="ARBA" id="ARBA00022679"/>
    </source>
</evidence>
<protein>
    <recommendedName>
        <fullName evidence="8">Type II toxin-antitoxin system HipA family toxin</fullName>
    </recommendedName>
</protein>